<comment type="caution">
    <text evidence="2">The sequence shown here is derived from an EMBL/GenBank/DDBJ whole genome shotgun (WGS) entry which is preliminary data.</text>
</comment>
<dbReference type="InterPro" id="IPR005651">
    <property type="entry name" value="Trm112-like"/>
</dbReference>
<evidence type="ECO:0000313" key="3">
    <source>
        <dbReference type="Proteomes" id="UP001291653"/>
    </source>
</evidence>
<keyword evidence="3" id="KW-1185">Reference proteome</keyword>
<dbReference type="RefSeq" id="WP_323450472.1">
    <property type="nucleotide sequence ID" value="NZ_BSBI01000014.1"/>
</dbReference>
<dbReference type="EMBL" id="BSBI01000014">
    <property type="protein sequence ID" value="GLF98504.1"/>
    <property type="molecule type" value="Genomic_DNA"/>
</dbReference>
<dbReference type="Gene3D" id="2.20.25.10">
    <property type="match status" value="1"/>
</dbReference>
<gene>
    <name evidence="2" type="ORF">SYYSPA8_29425</name>
</gene>
<reference evidence="2 3" key="1">
    <citation type="submission" date="2022-10" db="EMBL/GenBank/DDBJ databases">
        <title>Draft genome sequence of Streptomyces sp. YSPA8.</title>
        <authorList>
            <person name="Moriuchi R."/>
            <person name="Dohra H."/>
            <person name="Yamamura H."/>
            <person name="Kodani S."/>
        </authorList>
    </citation>
    <scope>NUCLEOTIDE SEQUENCE [LARGE SCALE GENOMIC DNA]</scope>
    <source>
        <strain evidence="2 3">YSPA8</strain>
    </source>
</reference>
<dbReference type="Proteomes" id="UP001291653">
    <property type="component" value="Unassembled WGS sequence"/>
</dbReference>
<accession>A0ABQ5P7F0</accession>
<proteinExistence type="predicted"/>
<dbReference type="SUPFAM" id="SSF158997">
    <property type="entry name" value="Trm112p-like"/>
    <property type="match status" value="1"/>
</dbReference>
<organism evidence="2 3">
    <name type="scientific">Streptomyces yaizuensis</name>
    <dbReference type="NCBI Taxonomy" id="2989713"/>
    <lineage>
        <taxon>Bacteria</taxon>
        <taxon>Bacillati</taxon>
        <taxon>Actinomycetota</taxon>
        <taxon>Actinomycetes</taxon>
        <taxon>Kitasatosporales</taxon>
        <taxon>Streptomycetaceae</taxon>
        <taxon>Streptomyces</taxon>
    </lineage>
</organism>
<name>A0ABQ5P7F0_9ACTN</name>
<evidence type="ECO:0000313" key="2">
    <source>
        <dbReference type="EMBL" id="GLF98504.1"/>
    </source>
</evidence>
<evidence type="ECO:0000256" key="1">
    <source>
        <dbReference type="SAM" id="MobiDB-lite"/>
    </source>
</evidence>
<dbReference type="Pfam" id="PF03966">
    <property type="entry name" value="Trm112p"/>
    <property type="match status" value="1"/>
</dbReference>
<protein>
    <submittedName>
        <fullName evidence="2">Trm112 family protein</fullName>
    </submittedName>
</protein>
<feature type="region of interest" description="Disordered" evidence="1">
    <location>
        <begin position="67"/>
        <end position="100"/>
    </location>
</feature>
<sequence>MNADDPLLGILVCPLDKGPLLLVTSGAGPGAAGAPAGDACGGGLGDALYNPRLRRLYPVVNGVPRLRPASGAPVSDAEHERLTRAGGAGPPGTGYAVRRP</sequence>